<organism evidence="4 5">
    <name type="scientific">Coprobacter tertius</name>
    <dbReference type="NCBI Taxonomy" id="2944915"/>
    <lineage>
        <taxon>Bacteria</taxon>
        <taxon>Pseudomonadati</taxon>
        <taxon>Bacteroidota</taxon>
        <taxon>Bacteroidia</taxon>
        <taxon>Bacteroidales</taxon>
        <taxon>Barnesiellaceae</taxon>
        <taxon>Coprobacter</taxon>
    </lineage>
</organism>
<keyword evidence="5" id="KW-1185">Reference proteome</keyword>
<accession>A0ABT1MG57</accession>
<feature type="transmembrane region" description="Helical" evidence="1">
    <location>
        <begin position="193"/>
        <end position="215"/>
    </location>
</feature>
<keyword evidence="1" id="KW-0472">Membrane</keyword>
<feature type="transmembrane region" description="Helical" evidence="1">
    <location>
        <begin position="236"/>
        <end position="257"/>
    </location>
</feature>
<dbReference type="RefSeq" id="WP_255026505.1">
    <property type="nucleotide sequence ID" value="NZ_JANDHW010000004.1"/>
</dbReference>
<keyword evidence="1" id="KW-1133">Transmembrane helix</keyword>
<sequence length="416" mass="46366">MKRILLFLLIFLSSSLSLMADNAYTIETIPNTHLKNAKDFVSNPDGILSASSVAAINQILDSLQIKTTAEVAVVAVNSIGDEEIKPFATRLFEHWGIGKREKDNGLLILLVADKRQITFETGYGLEGVLPDAIVKRIQMVNMLPYFKKGDYSSGMLAGIERVTDILTNPEAEDEIKATRPTEQYQGTNNINPLYFYLGASFLISVLLLSMIRSSLKQKYNNNNYNRYKSLVRFKGTVTILAFIFPFFVAFICFWLRWKLKKLRNEKQICDKCGSTMHKLNEEEDNHYLSPQENTEEKLNSVDYDVWLCDKCGNTRIFPYENAYTRYTVCPNCRARAYSLQKDYILSPATPFSAGEGEKIYGCAHCHKQFRKRYVIPMIIVASGGGHRGGGFGGGGGFSGGSFGGGRSGGGGATSGW</sequence>
<evidence type="ECO:0000259" key="3">
    <source>
        <dbReference type="Pfam" id="PF04536"/>
    </source>
</evidence>
<dbReference type="Gene3D" id="3.10.310.50">
    <property type="match status" value="1"/>
</dbReference>
<dbReference type="PANTHER" id="PTHR30373:SF2">
    <property type="entry name" value="UPF0603 PROTEIN YGCG"/>
    <property type="match status" value="1"/>
</dbReference>
<name>A0ABT1MG57_9BACT</name>
<feature type="domain" description="TPM" evidence="3">
    <location>
        <begin position="41"/>
        <end position="164"/>
    </location>
</feature>
<evidence type="ECO:0000256" key="2">
    <source>
        <dbReference type="SAM" id="SignalP"/>
    </source>
</evidence>
<comment type="caution">
    <text evidence="4">The sequence shown here is derived from an EMBL/GenBank/DDBJ whole genome shotgun (WGS) entry which is preliminary data.</text>
</comment>
<protein>
    <submittedName>
        <fullName evidence="4">TPM domain-containing protein</fullName>
    </submittedName>
</protein>
<evidence type="ECO:0000313" key="5">
    <source>
        <dbReference type="Proteomes" id="UP001205603"/>
    </source>
</evidence>
<dbReference type="Pfam" id="PF04536">
    <property type="entry name" value="TPM_phosphatase"/>
    <property type="match status" value="1"/>
</dbReference>
<dbReference type="Proteomes" id="UP001205603">
    <property type="component" value="Unassembled WGS sequence"/>
</dbReference>
<keyword evidence="2" id="KW-0732">Signal</keyword>
<gene>
    <name evidence="4" type="ORF">NMU02_05935</name>
</gene>
<evidence type="ECO:0000313" key="4">
    <source>
        <dbReference type="EMBL" id="MCP9611628.1"/>
    </source>
</evidence>
<keyword evidence="1" id="KW-0812">Transmembrane</keyword>
<reference evidence="4 5" key="1">
    <citation type="submission" date="2022-07" db="EMBL/GenBank/DDBJ databases">
        <title>Fecal culturing of patients with breast cancer.</title>
        <authorList>
            <person name="Teng N.M.Y."/>
            <person name="Kiu R."/>
            <person name="Evans R."/>
            <person name="Baker D.J."/>
            <person name="Zenner C."/>
            <person name="Robinson S.D."/>
            <person name="Hall L.J."/>
        </authorList>
    </citation>
    <scope>NUCLEOTIDE SEQUENCE [LARGE SCALE GENOMIC DNA]</scope>
    <source>
        <strain evidence="4 5">LH1063</strain>
    </source>
</reference>
<dbReference type="EMBL" id="JANDHW010000004">
    <property type="protein sequence ID" value="MCP9611628.1"/>
    <property type="molecule type" value="Genomic_DNA"/>
</dbReference>
<feature type="signal peptide" evidence="2">
    <location>
        <begin position="1"/>
        <end position="20"/>
    </location>
</feature>
<feature type="chain" id="PRO_5046153125" evidence="2">
    <location>
        <begin position="21"/>
        <end position="416"/>
    </location>
</feature>
<proteinExistence type="predicted"/>
<evidence type="ECO:0000256" key="1">
    <source>
        <dbReference type="SAM" id="Phobius"/>
    </source>
</evidence>
<dbReference type="InterPro" id="IPR007621">
    <property type="entry name" value="TPM_dom"/>
</dbReference>
<dbReference type="PANTHER" id="PTHR30373">
    <property type="entry name" value="UPF0603 PROTEIN YGCG"/>
    <property type="match status" value="1"/>
</dbReference>